<organism evidence="2 3">
    <name type="scientific">Microbispora corallina</name>
    <dbReference type="NCBI Taxonomy" id="83302"/>
    <lineage>
        <taxon>Bacteria</taxon>
        <taxon>Bacillati</taxon>
        <taxon>Actinomycetota</taxon>
        <taxon>Actinomycetes</taxon>
        <taxon>Streptosporangiales</taxon>
        <taxon>Streptosporangiaceae</taxon>
        <taxon>Microbispora</taxon>
    </lineage>
</organism>
<proteinExistence type="predicted"/>
<accession>A0ABQ4GBK2</accession>
<evidence type="ECO:0000313" key="2">
    <source>
        <dbReference type="EMBL" id="GIH44417.1"/>
    </source>
</evidence>
<protein>
    <recommendedName>
        <fullName evidence="4">Transposase</fullName>
    </recommendedName>
</protein>
<sequence length="202" mass="22624">MTTTSSSTKTRATTATRTPDLARIAASVDELVRAGDTRRLRQVHRQLKSAVDRKRVAERTRRFGRDPVGWVRRRLRQFVWSKQAEVLESVRDQRRTAVRSGHGVAKSQSSWLSICRLGRTANLVMGYEAGLIPVLGIVYQFHHRELQDFLAASGMTPSRLPRLAPRSHSVEQVGGPPAPHEGPPRTVRNQPTQGYRLGEATT</sequence>
<name>A0ABQ4GBK2_9ACTN</name>
<dbReference type="Proteomes" id="UP000603904">
    <property type="component" value="Unassembled WGS sequence"/>
</dbReference>
<feature type="region of interest" description="Disordered" evidence="1">
    <location>
        <begin position="158"/>
        <end position="202"/>
    </location>
</feature>
<comment type="caution">
    <text evidence="2">The sequence shown here is derived from an EMBL/GenBank/DDBJ whole genome shotgun (WGS) entry which is preliminary data.</text>
</comment>
<dbReference type="EMBL" id="BOOC01000059">
    <property type="protein sequence ID" value="GIH44417.1"/>
    <property type="molecule type" value="Genomic_DNA"/>
</dbReference>
<evidence type="ECO:0008006" key="4">
    <source>
        <dbReference type="Google" id="ProtNLM"/>
    </source>
</evidence>
<reference evidence="2 3" key="1">
    <citation type="submission" date="2021-01" db="EMBL/GenBank/DDBJ databases">
        <title>Whole genome shotgun sequence of Microbispora corallina NBRC 16416.</title>
        <authorList>
            <person name="Komaki H."/>
            <person name="Tamura T."/>
        </authorList>
    </citation>
    <scope>NUCLEOTIDE SEQUENCE [LARGE SCALE GENOMIC DNA]</scope>
    <source>
        <strain evidence="2 3">NBRC 16416</strain>
    </source>
</reference>
<evidence type="ECO:0000313" key="3">
    <source>
        <dbReference type="Proteomes" id="UP000603904"/>
    </source>
</evidence>
<keyword evidence="3" id="KW-1185">Reference proteome</keyword>
<gene>
    <name evidence="2" type="ORF">Mco01_74170</name>
</gene>
<evidence type="ECO:0000256" key="1">
    <source>
        <dbReference type="SAM" id="MobiDB-lite"/>
    </source>
</evidence>